<comment type="caution">
    <text evidence="7">The sequence shown here is derived from an EMBL/GenBank/DDBJ whole genome shotgun (WGS) entry which is preliminary data.</text>
</comment>
<dbReference type="Proteomes" id="UP000235363">
    <property type="component" value="Unassembled WGS sequence"/>
</dbReference>
<dbReference type="InterPro" id="IPR045031">
    <property type="entry name" value="DHP_synth-like"/>
</dbReference>
<dbReference type="PROSITE" id="PS00793">
    <property type="entry name" value="DHPS_2"/>
    <property type="match status" value="1"/>
</dbReference>
<dbReference type="InterPro" id="IPR000489">
    <property type="entry name" value="Pterin-binding_dom"/>
</dbReference>
<dbReference type="PANTHER" id="PTHR20941:SF8">
    <property type="entry name" value="INACTIVE DIHYDROPTEROATE SYNTHASE 2"/>
    <property type="match status" value="1"/>
</dbReference>
<evidence type="ECO:0000259" key="6">
    <source>
        <dbReference type="PROSITE" id="PS50972"/>
    </source>
</evidence>
<name>A0A2N6SXY2_9CORY</name>
<dbReference type="GO" id="GO:0005829">
    <property type="term" value="C:cytosol"/>
    <property type="evidence" value="ECO:0007669"/>
    <property type="project" value="TreeGrafter"/>
</dbReference>
<dbReference type="PANTHER" id="PTHR20941">
    <property type="entry name" value="FOLATE SYNTHESIS PROTEINS"/>
    <property type="match status" value="1"/>
</dbReference>
<evidence type="ECO:0000313" key="8">
    <source>
        <dbReference type="Proteomes" id="UP000235363"/>
    </source>
</evidence>
<dbReference type="RefSeq" id="WP_102213375.1">
    <property type="nucleotide sequence ID" value="NZ_PNHF01000018.1"/>
</dbReference>
<dbReference type="InterPro" id="IPR006390">
    <property type="entry name" value="DHP_synth_dom"/>
</dbReference>
<sequence>MAIVNRTPDSFYDRGATAAEDAALARIDEVVAAGADVVDIGGVKAGPGPVVGADEEIDRVVPTIAEARRRHPRVTISVDTWRAPVAEAALAAGADLVNDTWAGHDPELVEVAGAHGAGYVCSHTGGAVPRTRPFRVLYDDVVADVIAETTALAERAVACGVPADKVLVDPTHDFGKNTFHGLELLRRLDELVAAGWPVLMALSNKDFVGETVGRGVDGRVPATLAATAWAAAQGVAMFRVHEVADTVDVCRMIGAIRGDVPPLSTVRGLQ</sequence>
<organism evidence="7 8">
    <name type="scientific">Corynebacterium xerosis</name>
    <dbReference type="NCBI Taxonomy" id="1725"/>
    <lineage>
        <taxon>Bacteria</taxon>
        <taxon>Bacillati</taxon>
        <taxon>Actinomycetota</taxon>
        <taxon>Actinomycetes</taxon>
        <taxon>Mycobacteriales</taxon>
        <taxon>Corynebacteriaceae</taxon>
        <taxon>Corynebacterium</taxon>
    </lineage>
</organism>
<evidence type="ECO:0000256" key="1">
    <source>
        <dbReference type="ARBA" id="ARBA00009503"/>
    </source>
</evidence>
<dbReference type="Gene3D" id="3.20.20.20">
    <property type="entry name" value="Dihydropteroate synthase-like"/>
    <property type="match status" value="1"/>
</dbReference>
<comment type="similarity">
    <text evidence="1">Belongs to the DHPS family.</text>
</comment>
<dbReference type="PROSITE" id="PS50972">
    <property type="entry name" value="PTERIN_BINDING"/>
    <property type="match status" value="1"/>
</dbReference>
<evidence type="ECO:0000256" key="2">
    <source>
        <dbReference type="ARBA" id="ARBA00011738"/>
    </source>
</evidence>
<accession>A0A2N6SXY2</accession>
<dbReference type="GO" id="GO:0009396">
    <property type="term" value="P:folic acid-containing compound biosynthetic process"/>
    <property type="evidence" value="ECO:0007669"/>
    <property type="project" value="InterPro"/>
</dbReference>
<evidence type="ECO:0000256" key="3">
    <source>
        <dbReference type="ARBA" id="ARBA00058850"/>
    </source>
</evidence>
<dbReference type="GO" id="GO:0004156">
    <property type="term" value="F:dihydropteroate synthase activity"/>
    <property type="evidence" value="ECO:0007669"/>
    <property type="project" value="InterPro"/>
</dbReference>
<gene>
    <name evidence="7" type="primary">folP</name>
    <name evidence="7" type="ORF">CJ204_08345</name>
</gene>
<evidence type="ECO:0000313" key="7">
    <source>
        <dbReference type="EMBL" id="PMC61940.1"/>
    </source>
</evidence>
<protein>
    <recommendedName>
        <fullName evidence="4">Inactive dihydropteroate synthase 2</fullName>
    </recommendedName>
    <alternativeName>
        <fullName evidence="5">Dihydropteroate pyrophosphorylase 2</fullName>
    </alternativeName>
</protein>
<feature type="domain" description="Pterin-binding" evidence="6">
    <location>
        <begin position="1"/>
        <end position="251"/>
    </location>
</feature>
<proteinExistence type="inferred from homology"/>
<evidence type="ECO:0000256" key="5">
    <source>
        <dbReference type="ARBA" id="ARBA00083011"/>
    </source>
</evidence>
<reference evidence="7 8" key="1">
    <citation type="submission" date="2017-09" db="EMBL/GenBank/DDBJ databases">
        <title>Bacterial strain isolated from the female urinary microbiota.</title>
        <authorList>
            <person name="Thomas-White K."/>
            <person name="Kumar N."/>
            <person name="Forster S."/>
            <person name="Putonti C."/>
            <person name="Lawley T."/>
            <person name="Wolfe A.J."/>
        </authorList>
    </citation>
    <scope>NUCLEOTIDE SEQUENCE [LARGE SCALE GENOMIC DNA]</scope>
    <source>
        <strain evidence="7 8">UMB0908</strain>
    </source>
</reference>
<dbReference type="FunFam" id="3.20.20.20:FF:000008">
    <property type="entry name" value="Dihydropteroate synthase"/>
    <property type="match status" value="1"/>
</dbReference>
<dbReference type="InterPro" id="IPR011005">
    <property type="entry name" value="Dihydropteroate_synth-like_sf"/>
</dbReference>
<comment type="subunit">
    <text evidence="2">Homodimer.</text>
</comment>
<dbReference type="AlphaFoldDB" id="A0A2N6SXY2"/>
<dbReference type="SUPFAM" id="SSF51717">
    <property type="entry name" value="Dihydropteroate synthetase-like"/>
    <property type="match status" value="1"/>
</dbReference>
<dbReference type="NCBIfam" id="TIGR01496">
    <property type="entry name" value="DHPS"/>
    <property type="match status" value="1"/>
</dbReference>
<comment type="function">
    <text evidence="3">Has very low affinity for the DHPS substrate 6-hydroxymethyl-7,8-dihydropterin-pyrophosphate, but can bind the inhibitor dapsone. Seems to lack dihydropteroate synthase activity, and does probably not function in folate metabolism.</text>
</comment>
<evidence type="ECO:0000256" key="4">
    <source>
        <dbReference type="ARBA" id="ARBA00069866"/>
    </source>
</evidence>
<dbReference type="EMBL" id="PNHF01000018">
    <property type="protein sequence ID" value="PMC61940.1"/>
    <property type="molecule type" value="Genomic_DNA"/>
</dbReference>
<dbReference type="Pfam" id="PF00809">
    <property type="entry name" value="Pterin_bind"/>
    <property type="match status" value="1"/>
</dbReference>